<feature type="compositionally biased region" description="Low complexity" evidence="1">
    <location>
        <begin position="176"/>
        <end position="204"/>
    </location>
</feature>
<feature type="transmembrane region" description="Helical" evidence="2">
    <location>
        <begin position="88"/>
        <end position="109"/>
    </location>
</feature>
<accession>A0A2B7YHP9</accession>
<feature type="transmembrane region" description="Helical" evidence="2">
    <location>
        <begin position="121"/>
        <end position="147"/>
    </location>
</feature>
<feature type="region of interest" description="Disordered" evidence="1">
    <location>
        <begin position="176"/>
        <end position="221"/>
    </location>
</feature>
<dbReference type="OrthoDB" id="5327148at2759"/>
<evidence type="ECO:0000256" key="1">
    <source>
        <dbReference type="SAM" id="MobiDB-lite"/>
    </source>
</evidence>
<gene>
    <name evidence="4" type="ORF">AJ80_03442</name>
</gene>
<dbReference type="STRING" id="1447883.A0A2B7YHP9"/>
<feature type="transmembrane region" description="Helical" evidence="2">
    <location>
        <begin position="12"/>
        <end position="39"/>
    </location>
</feature>
<feature type="domain" description="DUF7598" evidence="3">
    <location>
        <begin position="12"/>
        <end position="146"/>
    </location>
</feature>
<dbReference type="InterPro" id="IPR056019">
    <property type="entry name" value="DUF7598"/>
</dbReference>
<dbReference type="AlphaFoldDB" id="A0A2B7YHP9"/>
<proteinExistence type="predicted"/>
<reference evidence="4 5" key="1">
    <citation type="submission" date="2017-10" db="EMBL/GenBank/DDBJ databases">
        <title>Comparative genomics in systemic dimorphic fungi from Ajellomycetaceae.</title>
        <authorList>
            <person name="Munoz J.F."/>
            <person name="Mcewen J.G."/>
            <person name="Clay O.K."/>
            <person name="Cuomo C.A."/>
        </authorList>
    </citation>
    <scope>NUCLEOTIDE SEQUENCE [LARGE SCALE GENOMIC DNA]</scope>
    <source>
        <strain evidence="4 5">UAMH7299</strain>
    </source>
</reference>
<dbReference type="Proteomes" id="UP000224634">
    <property type="component" value="Unassembled WGS sequence"/>
</dbReference>
<evidence type="ECO:0000313" key="5">
    <source>
        <dbReference type="Proteomes" id="UP000224634"/>
    </source>
</evidence>
<feature type="compositionally biased region" description="Polar residues" evidence="1">
    <location>
        <begin position="209"/>
        <end position="219"/>
    </location>
</feature>
<keyword evidence="2" id="KW-0472">Membrane</keyword>
<keyword evidence="2" id="KW-0812">Transmembrane</keyword>
<evidence type="ECO:0000259" key="3">
    <source>
        <dbReference type="Pfam" id="PF24535"/>
    </source>
</evidence>
<comment type="caution">
    <text evidence="4">The sequence shown here is derived from an EMBL/GenBank/DDBJ whole genome shotgun (WGS) entry which is preliminary data.</text>
</comment>
<dbReference type="Pfam" id="PF24535">
    <property type="entry name" value="DUF7598"/>
    <property type="match status" value="1"/>
</dbReference>
<feature type="transmembrane region" description="Helical" evidence="2">
    <location>
        <begin position="48"/>
        <end position="68"/>
    </location>
</feature>
<sequence length="260" mass="28467">MAILQGSLAGPGYVILNIIRAMNIIALLAVIAACSVLLVKTFVISQFFFFDGVTQVIIAFISFFLILSELNFFTGYFNRNWPLFGQDSGFVTLGATMVALGVWILGNLNNKAMSQKSLGLAFWRIVVAAGIVIFVMGVINFVVSFIFREPQVGVTARHVRAHGAVAEQKVITRSSSSKSLRLSRKSSLPTYHSRSSSTRSVSMRHTASYAHTSPSTQSRFPIKISSPVSENQDQFAKFATTPDVTVPNLAHHPAMFSDRV</sequence>
<protein>
    <recommendedName>
        <fullName evidence="3">DUF7598 domain-containing protein</fullName>
    </recommendedName>
</protein>
<evidence type="ECO:0000256" key="2">
    <source>
        <dbReference type="SAM" id="Phobius"/>
    </source>
</evidence>
<dbReference type="EMBL" id="PDNA01000038">
    <property type="protein sequence ID" value="PGH20815.1"/>
    <property type="molecule type" value="Genomic_DNA"/>
</dbReference>
<keyword evidence="5" id="KW-1185">Reference proteome</keyword>
<keyword evidence="2" id="KW-1133">Transmembrane helix</keyword>
<evidence type="ECO:0000313" key="4">
    <source>
        <dbReference type="EMBL" id="PGH20815.1"/>
    </source>
</evidence>
<organism evidence="4 5">
    <name type="scientific">Polytolypa hystricis (strain UAMH7299)</name>
    <dbReference type="NCBI Taxonomy" id="1447883"/>
    <lineage>
        <taxon>Eukaryota</taxon>
        <taxon>Fungi</taxon>
        <taxon>Dikarya</taxon>
        <taxon>Ascomycota</taxon>
        <taxon>Pezizomycotina</taxon>
        <taxon>Eurotiomycetes</taxon>
        <taxon>Eurotiomycetidae</taxon>
        <taxon>Onygenales</taxon>
        <taxon>Onygenales incertae sedis</taxon>
        <taxon>Polytolypa</taxon>
    </lineage>
</organism>
<name>A0A2B7YHP9_POLH7</name>